<dbReference type="GO" id="GO:0009252">
    <property type="term" value="P:peptidoglycan biosynthetic process"/>
    <property type="evidence" value="ECO:0007669"/>
    <property type="project" value="UniProtKB-UniRule"/>
</dbReference>
<dbReference type="PANTHER" id="PTHR43024:SF1">
    <property type="entry name" value="UDP-N-ACETYLMURAMOYL-TRIPEPTIDE--D-ALANYL-D-ALANINE LIGASE"/>
    <property type="match status" value="1"/>
</dbReference>
<dbReference type="Proteomes" id="UP000075737">
    <property type="component" value="Unassembled WGS sequence"/>
</dbReference>
<dbReference type="EC" id="6.3.2.10" evidence="10 11"/>
<dbReference type="SUPFAM" id="SSF53623">
    <property type="entry name" value="MurD-like peptide ligases, catalytic domain"/>
    <property type="match status" value="1"/>
</dbReference>
<keyword evidence="4 10" id="KW-0547">Nucleotide-binding</keyword>
<proteinExistence type="inferred from homology"/>
<dbReference type="PANTHER" id="PTHR43024">
    <property type="entry name" value="UDP-N-ACETYLMURAMOYL-TRIPEPTIDE--D-ALANYL-D-ALANINE LIGASE"/>
    <property type="match status" value="1"/>
</dbReference>
<keyword evidence="3 10" id="KW-0132">Cell division</keyword>
<keyword evidence="8 10" id="KW-0131">Cell cycle</keyword>
<comment type="similarity">
    <text evidence="10">Belongs to the MurCDEF family. MurF subfamily.</text>
</comment>
<gene>
    <name evidence="10 15" type="primary">murF</name>
    <name evidence="15" type="ORF">ATZ99_09210</name>
</gene>
<keyword evidence="6 10" id="KW-0133">Cell shape</keyword>
<evidence type="ECO:0000256" key="2">
    <source>
        <dbReference type="ARBA" id="ARBA00022598"/>
    </source>
</evidence>
<dbReference type="HAMAP" id="MF_02019">
    <property type="entry name" value="MurF"/>
    <property type="match status" value="1"/>
</dbReference>
<dbReference type="GO" id="GO:0008360">
    <property type="term" value="P:regulation of cell shape"/>
    <property type="evidence" value="ECO:0007669"/>
    <property type="project" value="UniProtKB-KW"/>
</dbReference>
<dbReference type="InterPro" id="IPR051046">
    <property type="entry name" value="MurCDEF_CellWall_CoF430Synth"/>
</dbReference>
<comment type="catalytic activity">
    <reaction evidence="10 11">
        <text>D-alanyl-D-alanine + UDP-N-acetyl-alpha-D-muramoyl-L-alanyl-gamma-D-glutamyl-meso-2,6-diaminopimelate + ATP = UDP-N-acetyl-alpha-D-muramoyl-L-alanyl-gamma-D-glutamyl-meso-2,6-diaminopimeloyl-D-alanyl-D-alanine + ADP + phosphate + H(+)</text>
        <dbReference type="Rhea" id="RHEA:28374"/>
        <dbReference type="ChEBI" id="CHEBI:15378"/>
        <dbReference type="ChEBI" id="CHEBI:30616"/>
        <dbReference type="ChEBI" id="CHEBI:43474"/>
        <dbReference type="ChEBI" id="CHEBI:57822"/>
        <dbReference type="ChEBI" id="CHEBI:61386"/>
        <dbReference type="ChEBI" id="CHEBI:83905"/>
        <dbReference type="ChEBI" id="CHEBI:456216"/>
        <dbReference type="EC" id="6.3.2.10"/>
    </reaction>
</comment>
<evidence type="ECO:0000256" key="3">
    <source>
        <dbReference type="ARBA" id="ARBA00022618"/>
    </source>
</evidence>
<dbReference type="InterPro" id="IPR035911">
    <property type="entry name" value="MurE/MurF_N"/>
</dbReference>
<evidence type="ECO:0000256" key="11">
    <source>
        <dbReference type="RuleBase" id="RU004136"/>
    </source>
</evidence>
<name>A0A162MM01_9FIRM</name>
<evidence type="ECO:0000256" key="10">
    <source>
        <dbReference type="HAMAP-Rule" id="MF_02019"/>
    </source>
</evidence>
<dbReference type="InterPro" id="IPR000713">
    <property type="entry name" value="Mur_ligase_N"/>
</dbReference>
<keyword evidence="2 10" id="KW-0436">Ligase</keyword>
<dbReference type="SUPFAM" id="SSF63418">
    <property type="entry name" value="MurE/MurF N-terminal domain"/>
    <property type="match status" value="1"/>
</dbReference>
<sequence length="464" mass="51695">MKALDLLEVVNVVKGNIFNNYKRTITGVSIDSRTINKGDLFIPIRGENHDGHDFIKEAFDKGAAASLCEEESRDKVKELTEREFPIVLVKDSKIALLDLAGYYRRQFPIPFVAITGSVGKTTTKELTASILSTKFKVIKNEGNFNNEIGLPLTLFNLEPHHDFGVLEMGMSGFGEIRRMSSIVEPEIAIITNIGVSHIEKLGSKENIARAKLEVVEFLKDDGVLILNADSPELYAKKGHIAKKVIYFGMEKGEVRGKNPRFHEHGGMEFEIEGIFGNHLFKIPLLGLHNVYNAIAAITAGFIIGLEHERIQEGLLRVSSTKRRLEFKKTNTGKIIIDDCYNASPDSMKAALDVLEKIGTHKTKAAVLGDMLELGDISTEAHLEVGAFAAEKVDKLIAVGKRAKSIAEGAIKNGLSRQKVYYFDNKNEIEEEKIIDLLKDIDIILVKASRAMKFEDIVNMLIRRF</sequence>
<dbReference type="AlphaFoldDB" id="A0A162MM01"/>
<feature type="domain" description="Mur ligase C-terminal" evidence="13">
    <location>
        <begin position="322"/>
        <end position="449"/>
    </location>
</feature>
<dbReference type="InterPro" id="IPR013221">
    <property type="entry name" value="Mur_ligase_cen"/>
</dbReference>
<evidence type="ECO:0000256" key="6">
    <source>
        <dbReference type="ARBA" id="ARBA00022960"/>
    </source>
</evidence>
<evidence type="ECO:0000256" key="4">
    <source>
        <dbReference type="ARBA" id="ARBA00022741"/>
    </source>
</evidence>
<dbReference type="InterPro" id="IPR005863">
    <property type="entry name" value="UDP-N-AcMur_synth"/>
</dbReference>
<feature type="domain" description="Mur ligase N-terminal catalytic" evidence="12">
    <location>
        <begin position="24"/>
        <end position="102"/>
    </location>
</feature>
<dbReference type="Gene3D" id="3.90.190.20">
    <property type="entry name" value="Mur ligase, C-terminal domain"/>
    <property type="match status" value="1"/>
</dbReference>
<evidence type="ECO:0000256" key="9">
    <source>
        <dbReference type="ARBA" id="ARBA00023316"/>
    </source>
</evidence>
<keyword evidence="1 10" id="KW-0963">Cytoplasm</keyword>
<dbReference type="InterPro" id="IPR036615">
    <property type="entry name" value="Mur_ligase_C_dom_sf"/>
</dbReference>
<dbReference type="GO" id="GO:0005524">
    <property type="term" value="F:ATP binding"/>
    <property type="evidence" value="ECO:0007669"/>
    <property type="project" value="UniProtKB-UniRule"/>
</dbReference>
<keyword evidence="16" id="KW-1185">Reference proteome</keyword>
<protein>
    <recommendedName>
        <fullName evidence="10 11">UDP-N-acetylmuramoyl-tripeptide--D-alanyl-D-alanine ligase</fullName>
        <ecNumber evidence="10 11">6.3.2.10</ecNumber>
    </recommendedName>
    <alternativeName>
        <fullName evidence="10">D-alanyl-D-alanine-adding enzyme</fullName>
    </alternativeName>
</protein>
<dbReference type="GO" id="GO:0071555">
    <property type="term" value="P:cell wall organization"/>
    <property type="evidence" value="ECO:0007669"/>
    <property type="project" value="UniProtKB-KW"/>
</dbReference>
<evidence type="ECO:0000259" key="14">
    <source>
        <dbReference type="Pfam" id="PF08245"/>
    </source>
</evidence>
<dbReference type="Gene3D" id="3.40.1390.10">
    <property type="entry name" value="MurE/MurF, N-terminal domain"/>
    <property type="match status" value="1"/>
</dbReference>
<dbReference type="GO" id="GO:0005737">
    <property type="term" value="C:cytoplasm"/>
    <property type="evidence" value="ECO:0007669"/>
    <property type="project" value="UniProtKB-SubCell"/>
</dbReference>
<feature type="binding site" evidence="10">
    <location>
        <begin position="116"/>
        <end position="122"/>
    </location>
    <ligand>
        <name>ATP</name>
        <dbReference type="ChEBI" id="CHEBI:30616"/>
    </ligand>
</feature>
<dbReference type="OrthoDB" id="9801978at2"/>
<dbReference type="InterPro" id="IPR004101">
    <property type="entry name" value="Mur_ligase_C"/>
</dbReference>
<dbReference type="SUPFAM" id="SSF53244">
    <property type="entry name" value="MurD-like peptide ligases, peptide-binding domain"/>
    <property type="match status" value="1"/>
</dbReference>
<dbReference type="Gene3D" id="3.40.1190.10">
    <property type="entry name" value="Mur-like, catalytic domain"/>
    <property type="match status" value="1"/>
</dbReference>
<comment type="function">
    <text evidence="10 11">Involved in cell wall formation. Catalyzes the final step in the synthesis of UDP-N-acetylmuramoyl-pentapeptide, the precursor of murein.</text>
</comment>
<dbReference type="UniPathway" id="UPA00219"/>
<evidence type="ECO:0000256" key="7">
    <source>
        <dbReference type="ARBA" id="ARBA00022984"/>
    </source>
</evidence>
<comment type="caution">
    <text evidence="15">The sequence shown here is derived from an EMBL/GenBank/DDBJ whole genome shotgun (WGS) entry which is preliminary data.</text>
</comment>
<reference evidence="15 16" key="1">
    <citation type="submission" date="2015-12" db="EMBL/GenBank/DDBJ databases">
        <title>Draft genome of Thermovenabulum gondwanense isolated from a red thermophilic microbial mat colonisisng an outflow channel of a bore well.</title>
        <authorList>
            <person name="Patel B.K."/>
        </authorList>
    </citation>
    <scope>NUCLEOTIDE SEQUENCE [LARGE SCALE GENOMIC DNA]</scope>
    <source>
        <strain evidence="15 16">R270</strain>
    </source>
</reference>
<evidence type="ECO:0000259" key="13">
    <source>
        <dbReference type="Pfam" id="PF02875"/>
    </source>
</evidence>
<dbReference type="EMBL" id="LOHZ01000025">
    <property type="protein sequence ID" value="KYO66677.1"/>
    <property type="molecule type" value="Genomic_DNA"/>
</dbReference>
<evidence type="ECO:0000256" key="1">
    <source>
        <dbReference type="ARBA" id="ARBA00022490"/>
    </source>
</evidence>
<dbReference type="RefSeq" id="WP_068748072.1">
    <property type="nucleotide sequence ID" value="NZ_LOHZ01000025.1"/>
</dbReference>
<dbReference type="GO" id="GO:0047480">
    <property type="term" value="F:UDP-N-acetylmuramoyl-tripeptide-D-alanyl-D-alanine ligase activity"/>
    <property type="evidence" value="ECO:0007669"/>
    <property type="project" value="UniProtKB-UniRule"/>
</dbReference>
<dbReference type="Pfam" id="PF01225">
    <property type="entry name" value="Mur_ligase"/>
    <property type="match status" value="1"/>
</dbReference>
<evidence type="ECO:0000259" key="12">
    <source>
        <dbReference type="Pfam" id="PF01225"/>
    </source>
</evidence>
<comment type="pathway">
    <text evidence="10 11">Cell wall biogenesis; peptidoglycan biosynthesis.</text>
</comment>
<dbReference type="InterPro" id="IPR036565">
    <property type="entry name" value="Mur-like_cat_sf"/>
</dbReference>
<organism evidence="15 16">
    <name type="scientific">Thermovenabulum gondwanense</name>
    <dbReference type="NCBI Taxonomy" id="520767"/>
    <lineage>
        <taxon>Bacteria</taxon>
        <taxon>Bacillati</taxon>
        <taxon>Bacillota</taxon>
        <taxon>Clostridia</taxon>
        <taxon>Thermosediminibacterales</taxon>
        <taxon>Thermosediminibacteraceae</taxon>
        <taxon>Thermovenabulum</taxon>
    </lineage>
</organism>
<feature type="domain" description="Mur ligase central" evidence="14">
    <location>
        <begin position="114"/>
        <end position="299"/>
    </location>
</feature>
<evidence type="ECO:0000256" key="8">
    <source>
        <dbReference type="ARBA" id="ARBA00023306"/>
    </source>
</evidence>
<dbReference type="GO" id="GO:0051301">
    <property type="term" value="P:cell division"/>
    <property type="evidence" value="ECO:0007669"/>
    <property type="project" value="UniProtKB-KW"/>
</dbReference>
<keyword evidence="9 10" id="KW-0961">Cell wall biogenesis/degradation</keyword>
<evidence type="ECO:0000256" key="5">
    <source>
        <dbReference type="ARBA" id="ARBA00022840"/>
    </source>
</evidence>
<accession>A0A162MM01</accession>
<dbReference type="PATRIC" id="fig|520767.4.peg.1016"/>
<dbReference type="NCBIfam" id="TIGR01143">
    <property type="entry name" value="murF"/>
    <property type="match status" value="1"/>
</dbReference>
<keyword evidence="5 10" id="KW-0067">ATP-binding</keyword>
<dbReference type="GO" id="GO:0008766">
    <property type="term" value="F:UDP-N-acetylmuramoylalanyl-D-glutamyl-2,6-diaminopimelate-D-alanyl-D-alanine ligase activity"/>
    <property type="evidence" value="ECO:0007669"/>
    <property type="project" value="RHEA"/>
</dbReference>
<evidence type="ECO:0000313" key="15">
    <source>
        <dbReference type="EMBL" id="KYO66677.1"/>
    </source>
</evidence>
<keyword evidence="7 10" id="KW-0573">Peptidoglycan synthesis</keyword>
<dbReference type="Pfam" id="PF02875">
    <property type="entry name" value="Mur_ligase_C"/>
    <property type="match status" value="1"/>
</dbReference>
<dbReference type="STRING" id="520767.ATZ99_09210"/>
<dbReference type="Pfam" id="PF08245">
    <property type="entry name" value="Mur_ligase_M"/>
    <property type="match status" value="1"/>
</dbReference>
<evidence type="ECO:0000313" key="16">
    <source>
        <dbReference type="Proteomes" id="UP000075737"/>
    </source>
</evidence>
<comment type="subcellular location">
    <subcellularLocation>
        <location evidence="10 11">Cytoplasm</location>
    </subcellularLocation>
</comment>